<name>A0AAV5REP8_STABA</name>
<feature type="compositionally biased region" description="Basic and acidic residues" evidence="1">
    <location>
        <begin position="1"/>
        <end position="13"/>
    </location>
</feature>
<dbReference type="EMBL" id="BTGC01000003">
    <property type="protein sequence ID" value="GMM49598.1"/>
    <property type="molecule type" value="Genomic_DNA"/>
</dbReference>
<feature type="compositionally biased region" description="Basic residues" evidence="1">
    <location>
        <begin position="84"/>
        <end position="96"/>
    </location>
</feature>
<evidence type="ECO:0000256" key="1">
    <source>
        <dbReference type="SAM" id="MobiDB-lite"/>
    </source>
</evidence>
<feature type="compositionally biased region" description="Polar residues" evidence="1">
    <location>
        <begin position="99"/>
        <end position="136"/>
    </location>
</feature>
<sequence length="228" mass="26499">MLDSIWAKEDNETTKQTNAKPVEPKDTPKVVATAEDTNKLDSMWASAPVQEQVPHISPKVQNLEKGFKKEHLQEQEQEQEAHTRRYNNRRSNRSRKQSLDPQFQNRDTVSNAINEARSPNSPQKTKSISDRWSSLDNRLGINPNDQNRNQEESPRRKPHHKNKHNKPVNLDSISTQHPEKRQGTQKNQESEKEAPERDASTLTFADYMKAHAFENWVQDEEEYMPIPT</sequence>
<feature type="compositionally biased region" description="Basic and acidic residues" evidence="1">
    <location>
        <begin position="177"/>
        <end position="199"/>
    </location>
</feature>
<organism evidence="2 3">
    <name type="scientific">Starmerella bacillaris</name>
    <name type="common">Yeast</name>
    <name type="synonym">Candida zemplinina</name>
    <dbReference type="NCBI Taxonomy" id="1247836"/>
    <lineage>
        <taxon>Eukaryota</taxon>
        <taxon>Fungi</taxon>
        <taxon>Dikarya</taxon>
        <taxon>Ascomycota</taxon>
        <taxon>Saccharomycotina</taxon>
        <taxon>Dipodascomycetes</taxon>
        <taxon>Dipodascales</taxon>
        <taxon>Trichomonascaceae</taxon>
        <taxon>Starmerella</taxon>
    </lineage>
</organism>
<evidence type="ECO:0000313" key="3">
    <source>
        <dbReference type="Proteomes" id="UP001362899"/>
    </source>
</evidence>
<reference evidence="2 3" key="1">
    <citation type="journal article" date="2023" name="Elife">
        <title>Identification of key yeast species and microbe-microbe interactions impacting larval growth of Drosophila in the wild.</title>
        <authorList>
            <person name="Mure A."/>
            <person name="Sugiura Y."/>
            <person name="Maeda R."/>
            <person name="Honda K."/>
            <person name="Sakurai N."/>
            <person name="Takahashi Y."/>
            <person name="Watada M."/>
            <person name="Katoh T."/>
            <person name="Gotoh A."/>
            <person name="Gotoh Y."/>
            <person name="Taniguchi I."/>
            <person name="Nakamura K."/>
            <person name="Hayashi T."/>
            <person name="Katayama T."/>
            <person name="Uemura T."/>
            <person name="Hattori Y."/>
        </authorList>
    </citation>
    <scope>NUCLEOTIDE SEQUENCE [LARGE SCALE GENOMIC DNA]</scope>
    <source>
        <strain evidence="2 3">SB-73</strain>
    </source>
</reference>
<feature type="region of interest" description="Disordered" evidence="1">
    <location>
        <begin position="67"/>
        <end position="201"/>
    </location>
</feature>
<dbReference type="Proteomes" id="UP001362899">
    <property type="component" value="Unassembled WGS sequence"/>
</dbReference>
<keyword evidence="3" id="KW-1185">Reference proteome</keyword>
<feature type="compositionally biased region" description="Basic and acidic residues" evidence="1">
    <location>
        <begin position="67"/>
        <end position="83"/>
    </location>
</feature>
<evidence type="ECO:0000313" key="2">
    <source>
        <dbReference type="EMBL" id="GMM49598.1"/>
    </source>
</evidence>
<proteinExistence type="predicted"/>
<protein>
    <submittedName>
        <fullName evidence="2">Uncharacterized protein</fullName>
    </submittedName>
</protein>
<feature type="compositionally biased region" description="Basic residues" evidence="1">
    <location>
        <begin position="156"/>
        <end position="166"/>
    </location>
</feature>
<feature type="region of interest" description="Disordered" evidence="1">
    <location>
        <begin position="1"/>
        <end position="29"/>
    </location>
</feature>
<dbReference type="AlphaFoldDB" id="A0AAV5REP8"/>
<comment type="caution">
    <text evidence="2">The sequence shown here is derived from an EMBL/GenBank/DDBJ whole genome shotgun (WGS) entry which is preliminary data.</text>
</comment>
<gene>
    <name evidence="2" type="ORF">DASB73_005560</name>
</gene>
<accession>A0AAV5REP8</accession>